<comment type="caution">
    <text evidence="1">The sequence shown here is derived from an EMBL/GenBank/DDBJ whole genome shotgun (WGS) entry which is preliminary data.</text>
</comment>
<dbReference type="AlphaFoldDB" id="A0A926VFV4"/>
<proteinExistence type="predicted"/>
<keyword evidence="2" id="KW-1185">Reference proteome</keyword>
<organism evidence="1 2">
    <name type="scientific">Aerosakkonema funiforme FACHB-1375</name>
    <dbReference type="NCBI Taxonomy" id="2949571"/>
    <lineage>
        <taxon>Bacteria</taxon>
        <taxon>Bacillati</taxon>
        <taxon>Cyanobacteriota</taxon>
        <taxon>Cyanophyceae</taxon>
        <taxon>Oscillatoriophycideae</taxon>
        <taxon>Aerosakkonematales</taxon>
        <taxon>Aerosakkonemataceae</taxon>
        <taxon>Aerosakkonema</taxon>
    </lineage>
</organism>
<name>A0A926VFV4_9CYAN</name>
<reference evidence="1" key="1">
    <citation type="journal article" date="2015" name="ISME J.">
        <title>Draft Genome Sequence of Streptomyces incarnatus NRRL8089, which Produces the Nucleoside Antibiotic Sinefungin.</title>
        <authorList>
            <person name="Oshima K."/>
            <person name="Hattori M."/>
            <person name="Shimizu H."/>
            <person name="Fukuda K."/>
            <person name="Nemoto M."/>
            <person name="Inagaki K."/>
            <person name="Tamura T."/>
        </authorList>
    </citation>
    <scope>NUCLEOTIDE SEQUENCE</scope>
    <source>
        <strain evidence="1">FACHB-1375</strain>
    </source>
</reference>
<evidence type="ECO:0000313" key="2">
    <source>
        <dbReference type="Proteomes" id="UP000641646"/>
    </source>
</evidence>
<dbReference type="Proteomes" id="UP000641646">
    <property type="component" value="Unassembled WGS sequence"/>
</dbReference>
<protein>
    <submittedName>
        <fullName evidence="1">Uncharacterized protein</fullName>
    </submittedName>
</protein>
<accession>A0A926VFV4</accession>
<sequence length="117" mass="13732">MDELENFAKNAFYLLIGGVALTVERSGQILQEIEQQAPIVIDEMIQVGEAKFNEWSSQQQNYASGPREELRQRLFVLVKGDWELAERLLQQARDNNPGRSEDWYWEKVIYDLERDNL</sequence>
<reference evidence="1" key="2">
    <citation type="submission" date="2020-08" db="EMBL/GenBank/DDBJ databases">
        <authorList>
            <person name="Chen M."/>
            <person name="Teng W."/>
            <person name="Zhao L."/>
            <person name="Hu C."/>
            <person name="Zhou Y."/>
            <person name="Han B."/>
            <person name="Song L."/>
            <person name="Shu W."/>
        </authorList>
    </citation>
    <scope>NUCLEOTIDE SEQUENCE</scope>
    <source>
        <strain evidence="1">FACHB-1375</strain>
    </source>
</reference>
<gene>
    <name evidence="1" type="ORF">H6G03_18505</name>
</gene>
<dbReference type="RefSeq" id="WP_190466496.1">
    <property type="nucleotide sequence ID" value="NZ_JACJPW010000046.1"/>
</dbReference>
<dbReference type="EMBL" id="JACJPW010000046">
    <property type="protein sequence ID" value="MBD2183031.1"/>
    <property type="molecule type" value="Genomic_DNA"/>
</dbReference>
<evidence type="ECO:0000313" key="1">
    <source>
        <dbReference type="EMBL" id="MBD2183031.1"/>
    </source>
</evidence>